<evidence type="ECO:0000313" key="1">
    <source>
        <dbReference type="EMBL" id="WZW98687.1"/>
    </source>
</evidence>
<sequence>MTVSTGMPDALACDDRSRLLAVRMLQGSAAATLFAYRLGETLDPVVHGVAADGALAVVALPRGRWAEEQPGRVVDVRLDLVKNSLDPRVSTVVASAHALGGLVWAEDDETDARLVDGSLPEALRQSLTVPGARLGWLLLDRLVVHDLSGAVVVPHAELPLAPPALDGGLTGLSLVTACSDAALKDVCWSVMVGRTPGTVTRKPHAGHACPHTLDQIFCADVDALGVTLLLVTAQDLVVVHGEFEQLADSADALNCLVHQLVAQAAPSCDAER</sequence>
<evidence type="ECO:0000313" key="2">
    <source>
        <dbReference type="Proteomes" id="UP001434337"/>
    </source>
</evidence>
<dbReference type="RefSeq" id="WP_232549293.1">
    <property type="nucleotide sequence ID" value="NZ_CP115965.1"/>
</dbReference>
<name>A0ABZ3CA90_9ACTN</name>
<dbReference type="EMBL" id="CP115965">
    <property type="protein sequence ID" value="WZW98687.1"/>
    <property type="molecule type" value="Genomic_DNA"/>
</dbReference>
<reference evidence="1 2" key="1">
    <citation type="journal article" date="2023" name="Environ Microbiome">
        <title>A coral-associated actinobacterium mitigates coral bleaching under heat stress.</title>
        <authorList>
            <person name="Li J."/>
            <person name="Zou Y."/>
            <person name="Li Q."/>
            <person name="Zhang J."/>
            <person name="Bourne D.G."/>
            <person name="Lyu Y."/>
            <person name="Liu C."/>
            <person name="Zhang S."/>
        </authorList>
    </citation>
    <scope>NUCLEOTIDE SEQUENCE [LARGE SCALE GENOMIC DNA]</scope>
    <source>
        <strain evidence="1 2">SCSIO 13291</strain>
    </source>
</reference>
<gene>
    <name evidence="1" type="ORF">PCC79_00320</name>
</gene>
<protein>
    <submittedName>
        <fullName evidence="1">Uncharacterized protein</fullName>
    </submittedName>
</protein>
<organism evidence="1 2">
    <name type="scientific">Propioniciclava soli</name>
    <dbReference type="NCBI Taxonomy" id="2775081"/>
    <lineage>
        <taxon>Bacteria</taxon>
        <taxon>Bacillati</taxon>
        <taxon>Actinomycetota</taxon>
        <taxon>Actinomycetes</taxon>
        <taxon>Propionibacteriales</taxon>
        <taxon>Propionibacteriaceae</taxon>
        <taxon>Propioniciclava</taxon>
    </lineage>
</organism>
<accession>A0ABZ3CA90</accession>
<proteinExistence type="predicted"/>
<keyword evidence="2" id="KW-1185">Reference proteome</keyword>
<dbReference type="Proteomes" id="UP001434337">
    <property type="component" value="Chromosome"/>
</dbReference>